<evidence type="ECO:0000313" key="3">
    <source>
        <dbReference type="Proteomes" id="UP000830375"/>
    </source>
</evidence>
<feature type="compositionally biased region" description="Pro residues" evidence="1">
    <location>
        <begin position="152"/>
        <end position="171"/>
    </location>
</feature>
<comment type="caution">
    <text evidence="2">The sequence shown here is derived from an EMBL/GenBank/DDBJ whole genome shotgun (WGS) entry which is preliminary data.</text>
</comment>
<proteinExistence type="predicted"/>
<reference evidence="2 3" key="1">
    <citation type="submission" date="2022-01" db="EMBL/GenBank/DDBJ databases">
        <title>A high-quality chromosome-level genome assembly of rohu carp, Labeo rohita.</title>
        <authorList>
            <person name="Arick M.A. II"/>
            <person name="Hsu C.-Y."/>
            <person name="Magbanua Z."/>
            <person name="Pechanova O."/>
            <person name="Grover C."/>
            <person name="Miller E."/>
            <person name="Thrash A."/>
            <person name="Ezzel L."/>
            <person name="Alam S."/>
            <person name="Benzie J."/>
            <person name="Hamilton M."/>
            <person name="Karsi A."/>
            <person name="Lawrence M.L."/>
            <person name="Peterson D.G."/>
        </authorList>
    </citation>
    <scope>NUCLEOTIDE SEQUENCE [LARGE SCALE GENOMIC DNA]</scope>
    <source>
        <strain evidence="3">BAU-BD-2019</strain>
        <tissue evidence="2">Blood</tissue>
    </source>
</reference>
<evidence type="ECO:0000313" key="2">
    <source>
        <dbReference type="EMBL" id="KAI2655773.1"/>
    </source>
</evidence>
<dbReference type="Proteomes" id="UP000830375">
    <property type="component" value="Unassembled WGS sequence"/>
</dbReference>
<keyword evidence="2" id="KW-0675">Receptor</keyword>
<evidence type="ECO:0000256" key="1">
    <source>
        <dbReference type="SAM" id="MobiDB-lite"/>
    </source>
</evidence>
<protein>
    <submittedName>
        <fullName evidence="2">IgA FC receptor</fullName>
    </submittedName>
</protein>
<feature type="compositionally biased region" description="Polar residues" evidence="1">
    <location>
        <begin position="117"/>
        <end position="150"/>
    </location>
</feature>
<sequence length="205" mass="22344">MDHPAFRLLLLEQGNRSLEDHTKDFMFLAPMTHYPDSSLCSFYRTGLNPTTRAQLSGDGPRESLATYVEWVLGSSRSSRTVEDDTSTTPDPEQSPATPQLAEPEPEPTVDGEPEPNVTEQPNVGSPRVCQSPSASWLEDPSSSPLASESWTPPRPSDPAAPPRHLAPPAPGPFCLLFGSSLRRIHPGLCSSSSRMSVLRRSLLLQ</sequence>
<accession>A0ABQ8LYQ4</accession>
<feature type="region of interest" description="Disordered" evidence="1">
    <location>
        <begin position="75"/>
        <end position="172"/>
    </location>
</feature>
<name>A0ABQ8LYQ4_LABRO</name>
<keyword evidence="3" id="KW-1185">Reference proteome</keyword>
<organism evidence="2 3">
    <name type="scientific">Labeo rohita</name>
    <name type="common">Indian major carp</name>
    <name type="synonym">Cyprinus rohita</name>
    <dbReference type="NCBI Taxonomy" id="84645"/>
    <lineage>
        <taxon>Eukaryota</taxon>
        <taxon>Metazoa</taxon>
        <taxon>Chordata</taxon>
        <taxon>Craniata</taxon>
        <taxon>Vertebrata</taxon>
        <taxon>Euteleostomi</taxon>
        <taxon>Actinopterygii</taxon>
        <taxon>Neopterygii</taxon>
        <taxon>Teleostei</taxon>
        <taxon>Ostariophysi</taxon>
        <taxon>Cypriniformes</taxon>
        <taxon>Cyprinidae</taxon>
        <taxon>Labeoninae</taxon>
        <taxon>Labeonini</taxon>
        <taxon>Labeo</taxon>
    </lineage>
</organism>
<gene>
    <name evidence="2" type="ORF">H4Q32_024385</name>
</gene>
<feature type="compositionally biased region" description="Polar residues" evidence="1">
    <location>
        <begin position="86"/>
        <end position="97"/>
    </location>
</feature>
<dbReference type="EMBL" id="JACTAM010000016">
    <property type="protein sequence ID" value="KAI2655773.1"/>
    <property type="molecule type" value="Genomic_DNA"/>
</dbReference>
<feature type="compositionally biased region" description="Acidic residues" evidence="1">
    <location>
        <begin position="103"/>
        <end position="113"/>
    </location>
</feature>